<name>A0AAV7P8D0_PLEWA</name>
<accession>A0AAV7P8D0</accession>
<feature type="region of interest" description="Disordered" evidence="1">
    <location>
        <begin position="89"/>
        <end position="144"/>
    </location>
</feature>
<protein>
    <submittedName>
        <fullName evidence="2">Uncharacterized protein</fullName>
    </submittedName>
</protein>
<evidence type="ECO:0000313" key="2">
    <source>
        <dbReference type="EMBL" id="KAJ1123400.1"/>
    </source>
</evidence>
<dbReference type="Proteomes" id="UP001066276">
    <property type="component" value="Chromosome 7"/>
</dbReference>
<keyword evidence="3" id="KW-1185">Reference proteome</keyword>
<feature type="compositionally biased region" description="Basic residues" evidence="1">
    <location>
        <begin position="8"/>
        <end position="18"/>
    </location>
</feature>
<evidence type="ECO:0000256" key="1">
    <source>
        <dbReference type="SAM" id="MobiDB-lite"/>
    </source>
</evidence>
<sequence length="277" mass="30016">MGAQVRFAHARMGKRRQARSPLERGDELNISTLEERTLGGVSNMAAPSVDSRPISALEERKLGTPVKMSAPVFNVEDEVVVIYDDDEEVQADSGEGPSGYDTSHASSGHGVQASHQQSGRMVGEQSLPVKVRVSSERRPEGRVKPRAVYPNSREMAGVRPLGPLIDSDDARLSTSQGAGVGWTSMDEDLLDYEDDMEEPVMSLQWVMMAGGMPGVVQGGHSKVHRRDMVAGNLPRGTVRRSGGLDVISRRQGDAVRFVMQQIEAGLAAVNISVVWLQ</sequence>
<gene>
    <name evidence="2" type="ORF">NDU88_001870</name>
</gene>
<proteinExistence type="predicted"/>
<dbReference type="EMBL" id="JANPWB010000011">
    <property type="protein sequence ID" value="KAJ1123400.1"/>
    <property type="molecule type" value="Genomic_DNA"/>
</dbReference>
<reference evidence="2" key="1">
    <citation type="journal article" date="2022" name="bioRxiv">
        <title>Sequencing and chromosome-scale assembly of the giantPleurodeles waltlgenome.</title>
        <authorList>
            <person name="Brown T."/>
            <person name="Elewa A."/>
            <person name="Iarovenko S."/>
            <person name="Subramanian E."/>
            <person name="Araus A.J."/>
            <person name="Petzold A."/>
            <person name="Susuki M."/>
            <person name="Suzuki K.-i.T."/>
            <person name="Hayashi T."/>
            <person name="Toyoda A."/>
            <person name="Oliveira C."/>
            <person name="Osipova E."/>
            <person name="Leigh N.D."/>
            <person name="Simon A."/>
            <person name="Yun M.H."/>
        </authorList>
    </citation>
    <scope>NUCLEOTIDE SEQUENCE</scope>
    <source>
        <strain evidence="2">20211129_DDA</strain>
        <tissue evidence="2">Liver</tissue>
    </source>
</reference>
<dbReference type="AlphaFoldDB" id="A0AAV7P8D0"/>
<feature type="region of interest" description="Disordered" evidence="1">
    <location>
        <begin position="1"/>
        <end position="31"/>
    </location>
</feature>
<organism evidence="2 3">
    <name type="scientific">Pleurodeles waltl</name>
    <name type="common">Iberian ribbed newt</name>
    <dbReference type="NCBI Taxonomy" id="8319"/>
    <lineage>
        <taxon>Eukaryota</taxon>
        <taxon>Metazoa</taxon>
        <taxon>Chordata</taxon>
        <taxon>Craniata</taxon>
        <taxon>Vertebrata</taxon>
        <taxon>Euteleostomi</taxon>
        <taxon>Amphibia</taxon>
        <taxon>Batrachia</taxon>
        <taxon>Caudata</taxon>
        <taxon>Salamandroidea</taxon>
        <taxon>Salamandridae</taxon>
        <taxon>Pleurodelinae</taxon>
        <taxon>Pleurodeles</taxon>
    </lineage>
</organism>
<comment type="caution">
    <text evidence="2">The sequence shown here is derived from an EMBL/GenBank/DDBJ whole genome shotgun (WGS) entry which is preliminary data.</text>
</comment>
<feature type="compositionally biased region" description="Basic and acidic residues" evidence="1">
    <location>
        <begin position="21"/>
        <end position="31"/>
    </location>
</feature>
<feature type="compositionally biased region" description="Basic and acidic residues" evidence="1">
    <location>
        <begin position="133"/>
        <end position="143"/>
    </location>
</feature>
<evidence type="ECO:0000313" key="3">
    <source>
        <dbReference type="Proteomes" id="UP001066276"/>
    </source>
</evidence>